<proteinExistence type="predicted"/>
<dbReference type="InParanoid" id="A0A078AZX7"/>
<evidence type="ECO:0000313" key="2">
    <source>
        <dbReference type="Proteomes" id="UP000039865"/>
    </source>
</evidence>
<accession>A0A078AZX7</accession>
<organism evidence="1 2">
    <name type="scientific">Stylonychia lemnae</name>
    <name type="common">Ciliate</name>
    <dbReference type="NCBI Taxonomy" id="5949"/>
    <lineage>
        <taxon>Eukaryota</taxon>
        <taxon>Sar</taxon>
        <taxon>Alveolata</taxon>
        <taxon>Ciliophora</taxon>
        <taxon>Intramacronucleata</taxon>
        <taxon>Spirotrichea</taxon>
        <taxon>Stichotrichia</taxon>
        <taxon>Sporadotrichida</taxon>
        <taxon>Oxytrichidae</taxon>
        <taxon>Stylonychinae</taxon>
        <taxon>Stylonychia</taxon>
    </lineage>
</organism>
<dbReference type="AlphaFoldDB" id="A0A078AZX7"/>
<protein>
    <submittedName>
        <fullName evidence="1">Uncharacterized protein</fullName>
    </submittedName>
</protein>
<reference evidence="1 2" key="1">
    <citation type="submission" date="2014-06" db="EMBL/GenBank/DDBJ databases">
        <authorList>
            <person name="Swart Estienne"/>
        </authorList>
    </citation>
    <scope>NUCLEOTIDE SEQUENCE [LARGE SCALE GENOMIC DNA]</scope>
    <source>
        <strain evidence="1 2">130c</strain>
    </source>
</reference>
<evidence type="ECO:0000313" key="1">
    <source>
        <dbReference type="EMBL" id="CDW86737.1"/>
    </source>
</evidence>
<dbReference type="Proteomes" id="UP000039865">
    <property type="component" value="Unassembled WGS sequence"/>
</dbReference>
<keyword evidence="2" id="KW-1185">Reference proteome</keyword>
<name>A0A078AZX7_STYLE</name>
<sequence length="240" mass="27895">MEDLLLQLMNPKQLHLHQLIHFLSSNFLLQVRFDNKLEQIDKTRPAPISLNLPYQFSFMNLHELIEIDGESTDPSTVECTENTPLGVTISRVVFGNDLENFSQVMWVPKSMENAAFRRSMDNADYTNTSIEILRIQLAEDNANQEQPRKNISLYLYCKNFTDEEQTGDIQGNTISSNQLNTTSQDNLNSVSANQGFIELDLKNWYVKQGFDKDYPTVIRQSIYKKKVIINIKKKERRQRQ</sequence>
<dbReference type="EMBL" id="CCKQ01014930">
    <property type="protein sequence ID" value="CDW86737.1"/>
    <property type="molecule type" value="Genomic_DNA"/>
</dbReference>
<gene>
    <name evidence="1" type="primary">Contig11629.g12451</name>
    <name evidence="1" type="ORF">STYLEM_15835</name>
</gene>